<dbReference type="EMBL" id="CP002049">
    <property type="protein sequence ID" value="ADI14597.1"/>
    <property type="molecule type" value="Genomic_DNA"/>
</dbReference>
<dbReference type="SMART" id="SM00267">
    <property type="entry name" value="GGDEF"/>
    <property type="match status" value="1"/>
</dbReference>
<reference evidence="8" key="1">
    <citation type="submission" date="2010-05" db="EMBL/GenBank/DDBJ databases">
        <title>The complete genome of Truepera radiovictris DSM 17093.</title>
        <authorList>
            <consortium name="US DOE Joint Genome Institute (JGI-PGF)"/>
            <person name="Lucas S."/>
            <person name="Copeland A."/>
            <person name="Lapidus A."/>
            <person name="Glavina del Rio T."/>
            <person name="Dalin E."/>
            <person name="Tice H."/>
            <person name="Bruce D."/>
            <person name="Goodwin L."/>
            <person name="Pitluck S."/>
            <person name="Kyrpides N."/>
            <person name="Mavromatis K."/>
            <person name="Ovchinnikova G."/>
            <person name="Munk A.C."/>
            <person name="Detter J.C."/>
            <person name="Han C."/>
            <person name="Tapia R."/>
            <person name="Land M."/>
            <person name="Hauser L."/>
            <person name="Markowitz V."/>
            <person name="Cheng J.-F."/>
            <person name="Hugenholtz P."/>
            <person name="Woyke T."/>
            <person name="Wu D."/>
            <person name="Tindall B."/>
            <person name="Pomrenke H.G."/>
            <person name="Brambilla E."/>
            <person name="Klenk H.-P."/>
            <person name="Eisen J.A."/>
        </authorList>
    </citation>
    <scope>NUCLEOTIDE SEQUENCE [LARGE SCALE GENOMIC DNA]</scope>
    <source>
        <strain evidence="8">DSM 17093 / CIP 108686 / LMG 22925 / RQ-24</strain>
    </source>
</reference>
<feature type="transmembrane region" description="Helical" evidence="1">
    <location>
        <begin position="12"/>
        <end position="34"/>
    </location>
</feature>
<dbReference type="STRING" id="649638.Trad_1476"/>
<evidence type="ECO:0000313" key="7">
    <source>
        <dbReference type="EMBL" id="ADI14597.1"/>
    </source>
</evidence>
<evidence type="ECO:0000313" key="8">
    <source>
        <dbReference type="Proteomes" id="UP000000379"/>
    </source>
</evidence>
<dbReference type="Proteomes" id="UP000000379">
    <property type="component" value="Chromosome"/>
</dbReference>
<evidence type="ECO:0000259" key="2">
    <source>
        <dbReference type="PROSITE" id="PS50112"/>
    </source>
</evidence>
<evidence type="ECO:0000256" key="1">
    <source>
        <dbReference type="SAM" id="Phobius"/>
    </source>
</evidence>
<dbReference type="NCBIfam" id="TIGR00229">
    <property type="entry name" value="sensory_box"/>
    <property type="match status" value="1"/>
</dbReference>
<dbReference type="CDD" id="cd00130">
    <property type="entry name" value="PAS"/>
    <property type="match status" value="1"/>
</dbReference>
<dbReference type="PROSITE" id="PS50112">
    <property type="entry name" value="PAS"/>
    <property type="match status" value="1"/>
</dbReference>
<dbReference type="InterPro" id="IPR000160">
    <property type="entry name" value="GGDEF_dom"/>
</dbReference>
<dbReference type="HOGENOM" id="CLU_000445_70_50_0"/>
<dbReference type="Pfam" id="PF08447">
    <property type="entry name" value="PAS_3"/>
    <property type="match status" value="1"/>
</dbReference>
<reference evidence="7 8" key="2">
    <citation type="journal article" date="2011" name="Stand. Genomic Sci.">
        <title>Complete genome sequence of Truepera radiovictrix type strain (RQ-24).</title>
        <authorList>
            <person name="Ivanova N."/>
            <person name="Rohde C."/>
            <person name="Munk C."/>
            <person name="Nolan M."/>
            <person name="Lucas S."/>
            <person name="Del Rio T.G."/>
            <person name="Tice H."/>
            <person name="Deshpande S."/>
            <person name="Cheng J.F."/>
            <person name="Tapia R."/>
            <person name="Han C."/>
            <person name="Goodwin L."/>
            <person name="Pitluck S."/>
            <person name="Liolios K."/>
            <person name="Mavromatis K."/>
            <person name="Mikhailova N."/>
            <person name="Pati A."/>
            <person name="Chen A."/>
            <person name="Palaniappan K."/>
            <person name="Land M."/>
            <person name="Hauser L."/>
            <person name="Chang Y.J."/>
            <person name="Jeffries C.D."/>
            <person name="Brambilla E."/>
            <person name="Rohde M."/>
            <person name="Goker M."/>
            <person name="Tindall B.J."/>
            <person name="Woyke T."/>
            <person name="Bristow J."/>
            <person name="Eisen J.A."/>
            <person name="Markowitz V."/>
            <person name="Hugenholtz P."/>
            <person name="Kyrpides N.C."/>
            <person name="Klenk H.P."/>
            <person name="Lapidus A."/>
        </authorList>
    </citation>
    <scope>NUCLEOTIDE SEQUENCE [LARGE SCALE GENOMIC DNA]</scope>
    <source>
        <strain evidence="8">DSM 17093 / CIP 108686 / LMG 22925 / RQ-24</strain>
    </source>
</reference>
<dbReference type="GO" id="GO:0007165">
    <property type="term" value="P:signal transduction"/>
    <property type="evidence" value="ECO:0007669"/>
    <property type="project" value="InterPro"/>
</dbReference>
<sequence>MTRLRQRSVLRLLYASTLGFGALVGLAFPPFAALLLDTERALEPSFFALCLAAGLLVGWANCRLFGRVIARELGCVVRRMRALHEEVLRSPELTDGDLIAPLPVTSHDVIGEIAGAFNTLAQGVIDRLQRALRDARESEARFRLLTENVGDVVCLHEPNDPLAYVSPSCAALLGYAPETLLHTDPLSWLHPDDAVRLRQGALREVLAGTRDTLTYRARHKDGRDVWLETRVRAVRDETGRTVQLISSSRDISERVAAQAALERSTLYDALTGLPNRVLFHDRLAGAIEREKRRPDNGFAVLSLDFDRFKAVNDAFGHGVGDALLGAIAERLRRCVRPSDTVARLGGDEFTLLLTDLADAGEALRAAERVLRAFQTPLTVRGHTLKISASIGVTVSATGYDHPEEVLRDADIAMYQAKTQGRAGYRLFSPTMRDRVLERLALEHDLRATLAYGALEVVYQPIIAVQRGVTVGVEALVRWPHPLRGPVSPAVFVPLAEEAGLIPELDRFVLRRACAQISQLRARYPMAPPITLSVNLSSHSFAQPGFAASDLKLEITERTLMDQTETVAQVLSQLRDLGVGLHLDDFGTGYSSLSYLQHLPVSTLKIDRSFVERMTESAESAELVRTVVAMAKTLELEVVAEGIETPEQLRALQELGCDYAQGHLLSKPLPLAGLEQLLRAPLATTR</sequence>
<dbReference type="Gene3D" id="3.30.70.270">
    <property type="match status" value="1"/>
</dbReference>
<keyword evidence="1" id="KW-0812">Transmembrane</keyword>
<dbReference type="SMART" id="SM00304">
    <property type="entry name" value="HAMP"/>
    <property type="match status" value="1"/>
</dbReference>
<dbReference type="SMART" id="SM00086">
    <property type="entry name" value="PAC"/>
    <property type="match status" value="1"/>
</dbReference>
<dbReference type="SMART" id="SM00091">
    <property type="entry name" value="PAS"/>
    <property type="match status" value="1"/>
</dbReference>
<dbReference type="InterPro" id="IPR000700">
    <property type="entry name" value="PAS-assoc_C"/>
</dbReference>
<evidence type="ECO:0000259" key="5">
    <source>
        <dbReference type="PROSITE" id="PS50885"/>
    </source>
</evidence>
<dbReference type="AlphaFoldDB" id="D7CXJ5"/>
<dbReference type="eggNOG" id="COG5002">
    <property type="taxonomic scope" value="Bacteria"/>
</dbReference>
<dbReference type="PROSITE" id="PS50885">
    <property type="entry name" value="HAMP"/>
    <property type="match status" value="1"/>
</dbReference>
<proteinExistence type="predicted"/>
<gene>
    <name evidence="7" type="ordered locus">Trad_1476</name>
</gene>
<dbReference type="InterPro" id="IPR001633">
    <property type="entry name" value="EAL_dom"/>
</dbReference>
<dbReference type="PANTHER" id="PTHR44757">
    <property type="entry name" value="DIGUANYLATE CYCLASE DGCP"/>
    <property type="match status" value="1"/>
</dbReference>
<dbReference type="InterPro" id="IPR029787">
    <property type="entry name" value="Nucleotide_cyclase"/>
</dbReference>
<dbReference type="PROSITE" id="PS50113">
    <property type="entry name" value="PAC"/>
    <property type="match status" value="1"/>
</dbReference>
<dbReference type="Gene3D" id="3.30.450.20">
    <property type="entry name" value="PAS domain"/>
    <property type="match status" value="1"/>
</dbReference>
<keyword evidence="1" id="KW-1133">Transmembrane helix</keyword>
<accession>D7CXJ5</accession>
<dbReference type="CDD" id="cd01948">
    <property type="entry name" value="EAL"/>
    <property type="match status" value="1"/>
</dbReference>
<feature type="domain" description="GGDEF" evidence="6">
    <location>
        <begin position="296"/>
        <end position="429"/>
    </location>
</feature>
<protein>
    <submittedName>
        <fullName evidence="7">Diguanylate cyclase/phosphodiesterase with PAS/PAC sensor(S)</fullName>
    </submittedName>
</protein>
<evidence type="ECO:0000259" key="4">
    <source>
        <dbReference type="PROSITE" id="PS50883"/>
    </source>
</evidence>
<dbReference type="eggNOG" id="COG5001">
    <property type="taxonomic scope" value="Bacteria"/>
</dbReference>
<dbReference type="SUPFAM" id="SSF141868">
    <property type="entry name" value="EAL domain-like"/>
    <property type="match status" value="1"/>
</dbReference>
<dbReference type="Pfam" id="PF00990">
    <property type="entry name" value="GGDEF"/>
    <property type="match status" value="1"/>
</dbReference>
<dbReference type="InterPro" id="IPR052155">
    <property type="entry name" value="Biofilm_reg_signaling"/>
</dbReference>
<feature type="domain" description="EAL" evidence="4">
    <location>
        <begin position="438"/>
        <end position="681"/>
    </location>
</feature>
<dbReference type="Gene3D" id="3.20.20.450">
    <property type="entry name" value="EAL domain"/>
    <property type="match status" value="1"/>
</dbReference>
<keyword evidence="8" id="KW-1185">Reference proteome</keyword>
<dbReference type="InterPro" id="IPR043128">
    <property type="entry name" value="Rev_trsase/Diguanyl_cyclase"/>
</dbReference>
<dbReference type="PROSITE" id="PS50883">
    <property type="entry name" value="EAL"/>
    <property type="match status" value="1"/>
</dbReference>
<dbReference type="Pfam" id="PF00563">
    <property type="entry name" value="EAL"/>
    <property type="match status" value="1"/>
</dbReference>
<dbReference type="RefSeq" id="WP_013177965.1">
    <property type="nucleotide sequence ID" value="NC_014221.1"/>
</dbReference>
<evidence type="ECO:0000259" key="6">
    <source>
        <dbReference type="PROSITE" id="PS50887"/>
    </source>
</evidence>
<dbReference type="InterPro" id="IPR035919">
    <property type="entry name" value="EAL_sf"/>
</dbReference>
<dbReference type="InterPro" id="IPR013655">
    <property type="entry name" value="PAS_fold_3"/>
</dbReference>
<dbReference type="InterPro" id="IPR035965">
    <property type="entry name" value="PAS-like_dom_sf"/>
</dbReference>
<feature type="domain" description="PAC" evidence="3">
    <location>
        <begin position="211"/>
        <end position="263"/>
    </location>
</feature>
<dbReference type="NCBIfam" id="TIGR00254">
    <property type="entry name" value="GGDEF"/>
    <property type="match status" value="1"/>
</dbReference>
<dbReference type="InterPro" id="IPR003660">
    <property type="entry name" value="HAMP_dom"/>
</dbReference>
<dbReference type="SUPFAM" id="SSF55073">
    <property type="entry name" value="Nucleotide cyclase"/>
    <property type="match status" value="1"/>
</dbReference>
<dbReference type="SUPFAM" id="SSF55785">
    <property type="entry name" value="PYP-like sensor domain (PAS domain)"/>
    <property type="match status" value="1"/>
</dbReference>
<dbReference type="PANTHER" id="PTHR44757:SF2">
    <property type="entry name" value="BIOFILM ARCHITECTURE MAINTENANCE PROTEIN MBAA"/>
    <property type="match status" value="1"/>
</dbReference>
<dbReference type="OrthoDB" id="9805474at2"/>
<dbReference type="GO" id="GO:0016020">
    <property type="term" value="C:membrane"/>
    <property type="evidence" value="ECO:0007669"/>
    <property type="project" value="InterPro"/>
</dbReference>
<feature type="domain" description="HAMP" evidence="5">
    <location>
        <begin position="92"/>
        <end position="129"/>
    </location>
</feature>
<dbReference type="InterPro" id="IPR001610">
    <property type="entry name" value="PAC"/>
</dbReference>
<dbReference type="SMART" id="SM00052">
    <property type="entry name" value="EAL"/>
    <property type="match status" value="1"/>
</dbReference>
<dbReference type="KEGG" id="tra:Trad_1476"/>
<organism evidence="7 8">
    <name type="scientific">Truepera radiovictrix (strain DSM 17093 / CIP 108686 / LMG 22925 / RQ-24)</name>
    <dbReference type="NCBI Taxonomy" id="649638"/>
    <lineage>
        <taxon>Bacteria</taxon>
        <taxon>Thermotogati</taxon>
        <taxon>Deinococcota</taxon>
        <taxon>Deinococci</taxon>
        <taxon>Trueperales</taxon>
        <taxon>Trueperaceae</taxon>
        <taxon>Truepera</taxon>
    </lineage>
</organism>
<dbReference type="PROSITE" id="PS50887">
    <property type="entry name" value="GGDEF"/>
    <property type="match status" value="1"/>
</dbReference>
<dbReference type="CDD" id="cd01949">
    <property type="entry name" value="GGDEF"/>
    <property type="match status" value="1"/>
</dbReference>
<feature type="domain" description="PAS" evidence="2">
    <location>
        <begin position="138"/>
        <end position="209"/>
    </location>
</feature>
<evidence type="ECO:0000259" key="3">
    <source>
        <dbReference type="PROSITE" id="PS50113"/>
    </source>
</evidence>
<dbReference type="InterPro" id="IPR000014">
    <property type="entry name" value="PAS"/>
</dbReference>
<dbReference type="CDD" id="cd06225">
    <property type="entry name" value="HAMP"/>
    <property type="match status" value="1"/>
</dbReference>
<keyword evidence="1" id="KW-0472">Membrane</keyword>
<name>D7CXJ5_TRURR</name>